<dbReference type="EMBL" id="JANPWB010000014">
    <property type="protein sequence ID" value="KAJ1101522.1"/>
    <property type="molecule type" value="Genomic_DNA"/>
</dbReference>
<protein>
    <submittedName>
        <fullName evidence="1">Uncharacterized protein</fullName>
    </submittedName>
</protein>
<gene>
    <name evidence="1" type="ORF">NDU88_006589</name>
</gene>
<evidence type="ECO:0000313" key="2">
    <source>
        <dbReference type="Proteomes" id="UP001066276"/>
    </source>
</evidence>
<proteinExistence type="predicted"/>
<reference evidence="1" key="1">
    <citation type="journal article" date="2022" name="bioRxiv">
        <title>Sequencing and chromosome-scale assembly of the giantPleurodeles waltlgenome.</title>
        <authorList>
            <person name="Brown T."/>
            <person name="Elewa A."/>
            <person name="Iarovenko S."/>
            <person name="Subramanian E."/>
            <person name="Araus A.J."/>
            <person name="Petzold A."/>
            <person name="Susuki M."/>
            <person name="Suzuki K.-i.T."/>
            <person name="Hayashi T."/>
            <person name="Toyoda A."/>
            <person name="Oliveira C."/>
            <person name="Osipova E."/>
            <person name="Leigh N.D."/>
            <person name="Simon A."/>
            <person name="Yun M.H."/>
        </authorList>
    </citation>
    <scope>NUCLEOTIDE SEQUENCE</scope>
    <source>
        <strain evidence="1">20211129_DDA</strain>
        <tissue evidence="1">Liver</tissue>
    </source>
</reference>
<comment type="caution">
    <text evidence="1">The sequence shown here is derived from an EMBL/GenBank/DDBJ whole genome shotgun (WGS) entry which is preliminary data.</text>
</comment>
<name>A0AAV7MGC1_PLEWA</name>
<dbReference type="AlphaFoldDB" id="A0AAV7MGC1"/>
<evidence type="ECO:0000313" key="1">
    <source>
        <dbReference type="EMBL" id="KAJ1101522.1"/>
    </source>
</evidence>
<keyword evidence="2" id="KW-1185">Reference proteome</keyword>
<sequence length="69" mass="7354">MRLTRQCVNNCRGLPACHRSSLSQRKEGALARVGEARMRSGAGTMPESTIQGKACGTAALEKPVGRKDP</sequence>
<dbReference type="Proteomes" id="UP001066276">
    <property type="component" value="Chromosome 10"/>
</dbReference>
<organism evidence="1 2">
    <name type="scientific">Pleurodeles waltl</name>
    <name type="common">Iberian ribbed newt</name>
    <dbReference type="NCBI Taxonomy" id="8319"/>
    <lineage>
        <taxon>Eukaryota</taxon>
        <taxon>Metazoa</taxon>
        <taxon>Chordata</taxon>
        <taxon>Craniata</taxon>
        <taxon>Vertebrata</taxon>
        <taxon>Euteleostomi</taxon>
        <taxon>Amphibia</taxon>
        <taxon>Batrachia</taxon>
        <taxon>Caudata</taxon>
        <taxon>Salamandroidea</taxon>
        <taxon>Salamandridae</taxon>
        <taxon>Pleurodelinae</taxon>
        <taxon>Pleurodeles</taxon>
    </lineage>
</organism>
<accession>A0AAV7MGC1</accession>